<dbReference type="Proteomes" id="UP000285456">
    <property type="component" value="Unassembled WGS sequence"/>
</dbReference>
<evidence type="ECO:0000313" key="1">
    <source>
        <dbReference type="EMBL" id="RHW32867.1"/>
    </source>
</evidence>
<protein>
    <submittedName>
        <fullName evidence="1">Uncharacterized protein</fullName>
    </submittedName>
</protein>
<accession>A0A417YIU9</accession>
<proteinExistence type="predicted"/>
<comment type="caution">
    <text evidence="1">The sequence shown here is derived from an EMBL/GenBank/DDBJ whole genome shotgun (WGS) entry which is preliminary data.</text>
</comment>
<reference evidence="1 2" key="1">
    <citation type="journal article" date="2007" name="Int. J. Syst. Evol. Microbiol.">
        <title>Oceanobacillus profundus sp. nov., isolated from a deep-sea sediment core.</title>
        <authorList>
            <person name="Kim Y.G."/>
            <person name="Choi D.H."/>
            <person name="Hyun S."/>
            <person name="Cho B.C."/>
        </authorList>
    </citation>
    <scope>NUCLEOTIDE SEQUENCE [LARGE SCALE GENOMIC DNA]</scope>
    <source>
        <strain evidence="1 2">DSM 18246</strain>
    </source>
</reference>
<organism evidence="1 2">
    <name type="scientific">Oceanobacillus profundus</name>
    <dbReference type="NCBI Taxonomy" id="372463"/>
    <lineage>
        <taxon>Bacteria</taxon>
        <taxon>Bacillati</taxon>
        <taxon>Bacillota</taxon>
        <taxon>Bacilli</taxon>
        <taxon>Bacillales</taxon>
        <taxon>Bacillaceae</taxon>
        <taxon>Oceanobacillus</taxon>
    </lineage>
</organism>
<keyword evidence="2" id="KW-1185">Reference proteome</keyword>
<dbReference type="RefSeq" id="WP_095307408.1">
    <property type="nucleotide sequence ID" value="NZ_JAMAWL010000005.1"/>
</dbReference>
<dbReference type="EMBL" id="QWEH01000004">
    <property type="protein sequence ID" value="RHW32867.1"/>
    <property type="molecule type" value="Genomic_DNA"/>
</dbReference>
<dbReference type="AlphaFoldDB" id="A0A417YIU9"/>
<evidence type="ECO:0000313" key="2">
    <source>
        <dbReference type="Proteomes" id="UP000285456"/>
    </source>
</evidence>
<sequence length="62" mass="6971">MNQYLTHTELENLHYLIGEHQKIANQLEVLAQTSANPKIKSNLKIAAESAKAAHNQLLSSFR</sequence>
<gene>
    <name evidence="1" type="ORF">D1B32_07410</name>
</gene>
<name>A0A417YIU9_9BACI</name>
<dbReference type="OrthoDB" id="2721629at2"/>